<dbReference type="Proteomes" id="UP000186106">
    <property type="component" value="Unassembled WGS sequence"/>
</dbReference>
<dbReference type="KEGG" id="cjt:EG359_15185"/>
<evidence type="ECO:0000313" key="2">
    <source>
        <dbReference type="EMBL" id="SIS33279.1"/>
    </source>
</evidence>
<name>A0A1N7I885_9FLAO</name>
<dbReference type="OrthoDB" id="1452342at2"/>
<protein>
    <recommendedName>
        <fullName evidence="5">Gliding motility-associated protein GldM C-terminal domain-containing protein</fullName>
    </recommendedName>
</protein>
<evidence type="ECO:0000313" key="4">
    <source>
        <dbReference type="Proteomes" id="UP000279541"/>
    </source>
</evidence>
<reference evidence="2 3" key="1">
    <citation type="submission" date="2017-01" db="EMBL/GenBank/DDBJ databases">
        <authorList>
            <person name="Mah S.A."/>
            <person name="Swanson W.J."/>
            <person name="Moy G.W."/>
            <person name="Vacquier V.D."/>
        </authorList>
    </citation>
    <scope>NUCLEOTIDE SEQUENCE [LARGE SCALE GENOMIC DNA]</scope>
    <source>
        <strain evidence="2 3">DSM 16927</strain>
    </source>
</reference>
<dbReference type="EMBL" id="FTNZ01000003">
    <property type="protein sequence ID" value="SIS33279.1"/>
    <property type="molecule type" value="Genomic_DNA"/>
</dbReference>
<gene>
    <name evidence="1" type="ORF">EG359_15185</name>
    <name evidence="2" type="ORF">SAMN05421768_103229</name>
</gene>
<dbReference type="EMBL" id="CP033926">
    <property type="protein sequence ID" value="AZB00869.1"/>
    <property type="molecule type" value="Genomic_DNA"/>
</dbReference>
<evidence type="ECO:0008006" key="5">
    <source>
        <dbReference type="Google" id="ProtNLM"/>
    </source>
</evidence>
<proteinExistence type="predicted"/>
<sequence length="158" mass="18089">MSHLFLSHRYLIIFVLFIGCSLSAQNFKLQKDISKQCMQKMRLVSDKIVLAKNNFEMYIPSEIIIDPLQSTIITNVQKPNKQEKTITNFIIKEIKCKMNEDITSGTITYMVKNNNPKSVYPQNGFILKATSEGLTFLSSTDPADDTPVMPIMKFEIMK</sequence>
<organism evidence="2 3">
    <name type="scientific">Chryseobacterium joostei</name>
    <dbReference type="NCBI Taxonomy" id="112234"/>
    <lineage>
        <taxon>Bacteria</taxon>
        <taxon>Pseudomonadati</taxon>
        <taxon>Bacteroidota</taxon>
        <taxon>Flavobacteriia</taxon>
        <taxon>Flavobacteriales</taxon>
        <taxon>Weeksellaceae</taxon>
        <taxon>Chryseobacterium group</taxon>
        <taxon>Chryseobacterium</taxon>
    </lineage>
</organism>
<keyword evidence="4" id="KW-1185">Reference proteome</keyword>
<accession>A0A1N7I885</accession>
<dbReference type="Proteomes" id="UP000279541">
    <property type="component" value="Chromosome"/>
</dbReference>
<evidence type="ECO:0000313" key="1">
    <source>
        <dbReference type="EMBL" id="AZB00869.1"/>
    </source>
</evidence>
<dbReference type="RefSeq" id="WP_076352969.1">
    <property type="nucleotide sequence ID" value="NZ_CP033926.1"/>
</dbReference>
<evidence type="ECO:0000313" key="3">
    <source>
        <dbReference type="Proteomes" id="UP000186106"/>
    </source>
</evidence>
<reference evidence="1 4" key="2">
    <citation type="submission" date="2018-11" db="EMBL/GenBank/DDBJ databases">
        <title>Proposal to divide the Flavobacteriaceae and reorganize its genera based on Amino Acid Identity values calculated from whole genome sequences.</title>
        <authorList>
            <person name="Nicholson A.C."/>
            <person name="Gulvik C.A."/>
            <person name="Whitney A.M."/>
            <person name="Humrighouse B.W."/>
            <person name="Bell M."/>
            <person name="Holmes B."/>
            <person name="Steigerwalt A.G."/>
            <person name="Villarma A."/>
            <person name="Sheth M."/>
            <person name="Batra D."/>
            <person name="Pryor J."/>
            <person name="Bernardet J.-F."/>
            <person name="Hugo C."/>
            <person name="Kampfer P."/>
            <person name="Newman J."/>
            <person name="McQuiston J.R."/>
        </authorList>
    </citation>
    <scope>NUCLEOTIDE SEQUENCE [LARGE SCALE GENOMIC DNA]</scope>
    <source>
        <strain evidence="1 4">DSM 16927</strain>
    </source>
</reference>
<dbReference type="AlphaFoldDB" id="A0A1N7I885"/>